<dbReference type="AlphaFoldDB" id="A0A9N9F8L4"/>
<organism evidence="1 2">
    <name type="scientific">Ambispora leptoticha</name>
    <dbReference type="NCBI Taxonomy" id="144679"/>
    <lineage>
        <taxon>Eukaryota</taxon>
        <taxon>Fungi</taxon>
        <taxon>Fungi incertae sedis</taxon>
        <taxon>Mucoromycota</taxon>
        <taxon>Glomeromycotina</taxon>
        <taxon>Glomeromycetes</taxon>
        <taxon>Archaeosporales</taxon>
        <taxon>Ambisporaceae</taxon>
        <taxon>Ambispora</taxon>
    </lineage>
</organism>
<proteinExistence type="predicted"/>
<gene>
    <name evidence="1" type="ORF">ALEPTO_LOCUS4266</name>
</gene>
<evidence type="ECO:0000313" key="1">
    <source>
        <dbReference type="EMBL" id="CAG8516936.1"/>
    </source>
</evidence>
<accession>A0A9N9F8L4</accession>
<keyword evidence="2" id="KW-1185">Reference proteome</keyword>
<sequence length="77" mass="8901">MKTIKYKSGNGHSPKITQNISCLIRQLVYYNSAMTTHQLAIKIQEAYSISISHTNIWQYIKKKEYKSIIPFAIPILT</sequence>
<evidence type="ECO:0000313" key="2">
    <source>
        <dbReference type="Proteomes" id="UP000789508"/>
    </source>
</evidence>
<protein>
    <submittedName>
        <fullName evidence="1">6616_t:CDS:1</fullName>
    </submittedName>
</protein>
<reference evidence="1" key="1">
    <citation type="submission" date="2021-06" db="EMBL/GenBank/DDBJ databases">
        <authorList>
            <person name="Kallberg Y."/>
            <person name="Tangrot J."/>
            <person name="Rosling A."/>
        </authorList>
    </citation>
    <scope>NUCLEOTIDE SEQUENCE</scope>
    <source>
        <strain evidence="1">FL130A</strain>
    </source>
</reference>
<name>A0A9N9F8L4_9GLOM</name>
<comment type="caution">
    <text evidence="1">The sequence shown here is derived from an EMBL/GenBank/DDBJ whole genome shotgun (WGS) entry which is preliminary data.</text>
</comment>
<feature type="non-terminal residue" evidence="1">
    <location>
        <position position="77"/>
    </location>
</feature>
<dbReference type="Proteomes" id="UP000789508">
    <property type="component" value="Unassembled WGS sequence"/>
</dbReference>
<dbReference type="EMBL" id="CAJVPS010000955">
    <property type="protein sequence ID" value="CAG8516936.1"/>
    <property type="molecule type" value="Genomic_DNA"/>
</dbReference>